<dbReference type="Proteomes" id="UP001255185">
    <property type="component" value="Unassembled WGS sequence"/>
</dbReference>
<protein>
    <submittedName>
        <fullName evidence="3">Ketosteroid isomerase-like protein</fullName>
    </submittedName>
</protein>
<dbReference type="RefSeq" id="WP_310024605.1">
    <property type="nucleotide sequence ID" value="NZ_JAVDVI010000002.1"/>
</dbReference>
<gene>
    <name evidence="3" type="ORF">J2X31_000805</name>
</gene>
<dbReference type="InterPro" id="IPR037401">
    <property type="entry name" value="SnoaL-like"/>
</dbReference>
<feature type="domain" description="SnoaL-like" evidence="2">
    <location>
        <begin position="32"/>
        <end position="143"/>
    </location>
</feature>
<dbReference type="PROSITE" id="PS51257">
    <property type="entry name" value="PROKAR_LIPOPROTEIN"/>
    <property type="match status" value="1"/>
</dbReference>
<name>A0ABU1TLW3_9FLAO</name>
<comment type="caution">
    <text evidence="3">The sequence shown here is derived from an EMBL/GenBank/DDBJ whole genome shotgun (WGS) entry which is preliminary data.</text>
</comment>
<dbReference type="Gene3D" id="3.10.450.50">
    <property type="match status" value="1"/>
</dbReference>
<dbReference type="InterPro" id="IPR032710">
    <property type="entry name" value="NTF2-like_dom_sf"/>
</dbReference>
<evidence type="ECO:0000256" key="1">
    <source>
        <dbReference type="SAM" id="SignalP"/>
    </source>
</evidence>
<keyword evidence="1" id="KW-0732">Signal</keyword>
<evidence type="ECO:0000313" key="3">
    <source>
        <dbReference type="EMBL" id="MDR6966807.1"/>
    </source>
</evidence>
<evidence type="ECO:0000313" key="4">
    <source>
        <dbReference type="Proteomes" id="UP001255185"/>
    </source>
</evidence>
<dbReference type="EMBL" id="JAVDVI010000002">
    <property type="protein sequence ID" value="MDR6966807.1"/>
    <property type="molecule type" value="Genomic_DNA"/>
</dbReference>
<keyword evidence="4" id="KW-1185">Reference proteome</keyword>
<reference evidence="3 4" key="1">
    <citation type="submission" date="2023-07" db="EMBL/GenBank/DDBJ databases">
        <title>Sorghum-associated microbial communities from plants grown in Nebraska, USA.</title>
        <authorList>
            <person name="Schachtman D."/>
        </authorList>
    </citation>
    <scope>NUCLEOTIDE SEQUENCE [LARGE SCALE GENOMIC DNA]</scope>
    <source>
        <strain evidence="3 4">3773</strain>
    </source>
</reference>
<dbReference type="Pfam" id="PF13474">
    <property type="entry name" value="SnoaL_3"/>
    <property type="match status" value="1"/>
</dbReference>
<feature type="signal peptide" evidence="1">
    <location>
        <begin position="1"/>
        <end position="22"/>
    </location>
</feature>
<sequence>MKRVFTFLFLILTFASCKTYQAAPADKKAIGKTLDDWHKAAAETQFDTYFSLMTDDAIFIGTDATENWNKEAFKNYSKPYFDKGKAWNFTSIQRNIFLSKDKKIAWFDELLDTQMKICRGSGVLKKENGKWKIAHYVLSITIPNDTADEVIQLKTKSDDTLIEKIKAKK</sequence>
<feature type="chain" id="PRO_5046943460" evidence="1">
    <location>
        <begin position="23"/>
        <end position="169"/>
    </location>
</feature>
<organism evidence="3 4">
    <name type="scientific">Flavobacterium arsenatis</name>
    <dbReference type="NCBI Taxonomy" id="1484332"/>
    <lineage>
        <taxon>Bacteria</taxon>
        <taxon>Pseudomonadati</taxon>
        <taxon>Bacteroidota</taxon>
        <taxon>Flavobacteriia</taxon>
        <taxon>Flavobacteriales</taxon>
        <taxon>Flavobacteriaceae</taxon>
        <taxon>Flavobacterium</taxon>
    </lineage>
</organism>
<evidence type="ECO:0000259" key="2">
    <source>
        <dbReference type="Pfam" id="PF13474"/>
    </source>
</evidence>
<proteinExistence type="predicted"/>
<accession>A0ABU1TLW3</accession>
<dbReference type="SUPFAM" id="SSF54427">
    <property type="entry name" value="NTF2-like"/>
    <property type="match status" value="1"/>
</dbReference>